<dbReference type="Pfam" id="PF14257">
    <property type="entry name" value="DUF4349"/>
    <property type="match status" value="1"/>
</dbReference>
<evidence type="ECO:0000256" key="2">
    <source>
        <dbReference type="SAM" id="Phobius"/>
    </source>
</evidence>
<dbReference type="EMBL" id="JBHRZH010000044">
    <property type="protein sequence ID" value="MFC3765960.1"/>
    <property type="molecule type" value="Genomic_DNA"/>
</dbReference>
<sequence length="318" mass="33470">MRRTRPFLIAVASGVAALALAAGCSGAATSANGSGGSEARSLSGQSDQSGGAAQKAPQAVPGAPQDNAAPQPEAKQQQNRPRLQIRERAIIRTGTIHIEVANVQAANDKIAVLVGAEGYVSSEQSATDGDGKVTSIQLVLRVPVDDFNRVRVGVRKLGAKVLDDKHNAQDVTDEVVDVESRIASQKKSIERLRTLIGQAKTVGEVVQVETELTSREAELESLQARQSALASQSSLSTLSVVLSAPPPKDEEPVDPDDNLGFLQGLSDGWNAFVGTVQVVLTVVGALIPFVVALALLGAIPAWFYLRARRRRFASQSAL</sequence>
<gene>
    <name evidence="5" type="ORF">ACFOUW_34350</name>
</gene>
<keyword evidence="3" id="KW-0732">Signal</keyword>
<feature type="region of interest" description="Disordered" evidence="1">
    <location>
        <begin position="29"/>
        <end position="83"/>
    </location>
</feature>
<keyword evidence="2" id="KW-1133">Transmembrane helix</keyword>
<dbReference type="PROSITE" id="PS51257">
    <property type="entry name" value="PROKAR_LIPOPROTEIN"/>
    <property type="match status" value="1"/>
</dbReference>
<name>A0ABV7YQ51_9ACTN</name>
<feature type="chain" id="PRO_5046752257" evidence="3">
    <location>
        <begin position="28"/>
        <end position="318"/>
    </location>
</feature>
<feature type="compositionally biased region" description="Polar residues" evidence="1">
    <location>
        <begin position="40"/>
        <end position="51"/>
    </location>
</feature>
<feature type="domain" description="DUF4349" evidence="4">
    <location>
        <begin position="88"/>
        <end position="299"/>
    </location>
</feature>
<evidence type="ECO:0000259" key="4">
    <source>
        <dbReference type="Pfam" id="PF14257"/>
    </source>
</evidence>
<feature type="transmembrane region" description="Helical" evidence="2">
    <location>
        <begin position="278"/>
        <end position="305"/>
    </location>
</feature>
<keyword evidence="2" id="KW-0472">Membrane</keyword>
<protein>
    <submittedName>
        <fullName evidence="5">DUF4349 domain-containing protein</fullName>
    </submittedName>
</protein>
<evidence type="ECO:0000313" key="5">
    <source>
        <dbReference type="EMBL" id="MFC3765960.1"/>
    </source>
</evidence>
<feature type="signal peptide" evidence="3">
    <location>
        <begin position="1"/>
        <end position="27"/>
    </location>
</feature>
<evidence type="ECO:0000313" key="6">
    <source>
        <dbReference type="Proteomes" id="UP001595699"/>
    </source>
</evidence>
<dbReference type="InterPro" id="IPR025645">
    <property type="entry name" value="DUF4349"/>
</dbReference>
<reference evidence="6" key="1">
    <citation type="journal article" date="2019" name="Int. J. Syst. Evol. Microbiol.">
        <title>The Global Catalogue of Microorganisms (GCM) 10K type strain sequencing project: providing services to taxonomists for standard genome sequencing and annotation.</title>
        <authorList>
            <consortium name="The Broad Institute Genomics Platform"/>
            <consortium name="The Broad Institute Genome Sequencing Center for Infectious Disease"/>
            <person name="Wu L."/>
            <person name="Ma J."/>
        </authorList>
    </citation>
    <scope>NUCLEOTIDE SEQUENCE [LARGE SCALE GENOMIC DNA]</scope>
    <source>
        <strain evidence="6">CGMCC 4.7241</strain>
    </source>
</reference>
<dbReference type="Proteomes" id="UP001595699">
    <property type="component" value="Unassembled WGS sequence"/>
</dbReference>
<proteinExistence type="predicted"/>
<comment type="caution">
    <text evidence="5">The sequence shown here is derived from an EMBL/GenBank/DDBJ whole genome shotgun (WGS) entry which is preliminary data.</text>
</comment>
<keyword evidence="6" id="KW-1185">Reference proteome</keyword>
<dbReference type="RefSeq" id="WP_205119571.1">
    <property type="nucleotide sequence ID" value="NZ_JAFBCM010000001.1"/>
</dbReference>
<organism evidence="5 6">
    <name type="scientific">Tenggerimyces flavus</name>
    <dbReference type="NCBI Taxonomy" id="1708749"/>
    <lineage>
        <taxon>Bacteria</taxon>
        <taxon>Bacillati</taxon>
        <taxon>Actinomycetota</taxon>
        <taxon>Actinomycetes</taxon>
        <taxon>Propionibacteriales</taxon>
        <taxon>Nocardioidaceae</taxon>
        <taxon>Tenggerimyces</taxon>
    </lineage>
</organism>
<keyword evidence="2" id="KW-0812">Transmembrane</keyword>
<evidence type="ECO:0000256" key="1">
    <source>
        <dbReference type="SAM" id="MobiDB-lite"/>
    </source>
</evidence>
<accession>A0ABV7YQ51</accession>
<evidence type="ECO:0000256" key="3">
    <source>
        <dbReference type="SAM" id="SignalP"/>
    </source>
</evidence>
<dbReference type="SUPFAM" id="SSF56954">
    <property type="entry name" value="Outer membrane efflux proteins (OEP)"/>
    <property type="match status" value="1"/>
</dbReference>